<evidence type="ECO:0000313" key="1">
    <source>
        <dbReference type="EMBL" id="ADY57817.1"/>
    </source>
</evidence>
<reference evidence="2" key="1">
    <citation type="submission" date="2011-02" db="EMBL/GenBank/DDBJ databases">
        <title>The complete genome of Planctomyces brasiliensis DSM 5305.</title>
        <authorList>
            <person name="Lucas S."/>
            <person name="Copeland A."/>
            <person name="Lapidus A."/>
            <person name="Bruce D."/>
            <person name="Goodwin L."/>
            <person name="Pitluck S."/>
            <person name="Kyrpides N."/>
            <person name="Mavromatis K."/>
            <person name="Pagani I."/>
            <person name="Ivanova N."/>
            <person name="Ovchinnikova G."/>
            <person name="Lu M."/>
            <person name="Detter J.C."/>
            <person name="Han C."/>
            <person name="Land M."/>
            <person name="Hauser L."/>
            <person name="Markowitz V."/>
            <person name="Cheng J.-F."/>
            <person name="Hugenholtz P."/>
            <person name="Woyke T."/>
            <person name="Wu D."/>
            <person name="Tindall B."/>
            <person name="Pomrenke H.G."/>
            <person name="Brambilla E."/>
            <person name="Klenk H.-P."/>
            <person name="Eisen J.A."/>
        </authorList>
    </citation>
    <scope>NUCLEOTIDE SEQUENCE [LARGE SCALE GENOMIC DNA]</scope>
    <source>
        <strain evidence="2">ATCC 49424 / DSM 5305 / JCM 21570 / NBRC 103401 / IFAM 1448</strain>
    </source>
</reference>
<evidence type="ECO:0000313" key="2">
    <source>
        <dbReference type="Proteomes" id="UP000006860"/>
    </source>
</evidence>
<organism evidence="1 2">
    <name type="scientific">Rubinisphaera brasiliensis (strain ATCC 49424 / DSM 5305 / JCM 21570 / IAM 15109 / NBRC 103401 / IFAM 1448)</name>
    <name type="common">Planctomyces brasiliensis</name>
    <dbReference type="NCBI Taxonomy" id="756272"/>
    <lineage>
        <taxon>Bacteria</taxon>
        <taxon>Pseudomonadati</taxon>
        <taxon>Planctomycetota</taxon>
        <taxon>Planctomycetia</taxon>
        <taxon>Planctomycetales</taxon>
        <taxon>Planctomycetaceae</taxon>
        <taxon>Rubinisphaera</taxon>
    </lineage>
</organism>
<proteinExistence type="predicted"/>
<keyword evidence="2" id="KW-1185">Reference proteome</keyword>
<dbReference type="EMBL" id="CP002546">
    <property type="protein sequence ID" value="ADY57817.1"/>
    <property type="molecule type" value="Genomic_DNA"/>
</dbReference>
<dbReference type="HOGENOM" id="CLU_3084377_0_0_0"/>
<dbReference type="KEGG" id="pbs:Plabr_0187"/>
<protein>
    <submittedName>
        <fullName evidence="1">Uncharacterized protein</fullName>
    </submittedName>
</protein>
<dbReference type="STRING" id="756272.Plabr_0187"/>
<sequence>MRVKFDSWVGGPVWIVPDKVSAMLAYSVNLELTYAPHREHYTIIRDLALAGF</sequence>
<dbReference type="RefSeq" id="WP_013626561.1">
    <property type="nucleotide sequence ID" value="NC_015174.1"/>
</dbReference>
<dbReference type="Proteomes" id="UP000006860">
    <property type="component" value="Chromosome"/>
</dbReference>
<dbReference type="AlphaFoldDB" id="F0SNI3"/>
<name>F0SNI3_RUBBR</name>
<gene>
    <name evidence="1" type="ordered locus">Plabr_0187</name>
</gene>
<accession>F0SNI3</accession>